<name>A0ABY1KB84_9BACL</name>
<organism evidence="2 3">
    <name type="scientific">Paenibacillus macquariensis</name>
    <dbReference type="NCBI Taxonomy" id="948756"/>
    <lineage>
        <taxon>Bacteria</taxon>
        <taxon>Bacillati</taxon>
        <taxon>Bacillota</taxon>
        <taxon>Bacilli</taxon>
        <taxon>Bacillales</taxon>
        <taxon>Paenibacillaceae</taxon>
        <taxon>Paenibacillus</taxon>
    </lineage>
</organism>
<comment type="caution">
    <text evidence="2">The sequence shown here is derived from an EMBL/GenBank/DDBJ whole genome shotgun (WGS) entry which is preliminary data.</text>
</comment>
<dbReference type="InterPro" id="IPR035903">
    <property type="entry name" value="HesB-like_dom_sf"/>
</dbReference>
<dbReference type="SUPFAM" id="SSF89360">
    <property type="entry name" value="HesB-like domain"/>
    <property type="match status" value="1"/>
</dbReference>
<proteinExistence type="predicted"/>
<sequence length="112" mass="12513">MKIQITALAEQKLREALGEQPGYFKILFDTDGCGCDGITVLLITSEPDNGDIEIDAGSLPFIINAQQAIFYEELMLLDVERNYPSYKLSSNSTIYSSNVKTRDIRINDTTTK</sequence>
<reference evidence="2 3" key="1">
    <citation type="submission" date="2017-01" db="EMBL/GenBank/DDBJ databases">
        <authorList>
            <person name="Varghese N."/>
            <person name="Submissions S."/>
        </authorList>
    </citation>
    <scope>NUCLEOTIDE SEQUENCE [LARGE SCALE GENOMIC DNA]</scope>
    <source>
        <strain evidence="2 3">ATCC 23464</strain>
    </source>
</reference>
<dbReference type="Gene3D" id="2.60.300.12">
    <property type="entry name" value="HesB-like domain"/>
    <property type="match status" value="1"/>
</dbReference>
<gene>
    <name evidence="2" type="ORF">SAMN05421578_1188</name>
</gene>
<dbReference type="Pfam" id="PF01521">
    <property type="entry name" value="Fe-S_biosyn"/>
    <property type="match status" value="1"/>
</dbReference>
<protein>
    <submittedName>
        <fullName evidence="2">Uncharacterized protein YqkB</fullName>
    </submittedName>
</protein>
<dbReference type="RefSeq" id="WP_068588177.1">
    <property type="nucleotide sequence ID" value="NZ_FTNK01000018.1"/>
</dbReference>
<evidence type="ECO:0000313" key="2">
    <source>
        <dbReference type="EMBL" id="SIR54539.1"/>
    </source>
</evidence>
<evidence type="ECO:0000313" key="3">
    <source>
        <dbReference type="Proteomes" id="UP000186666"/>
    </source>
</evidence>
<dbReference type="EMBL" id="FTNK01000018">
    <property type="protein sequence ID" value="SIR54539.1"/>
    <property type="molecule type" value="Genomic_DNA"/>
</dbReference>
<accession>A0ABY1KB84</accession>
<evidence type="ECO:0000259" key="1">
    <source>
        <dbReference type="Pfam" id="PF01521"/>
    </source>
</evidence>
<keyword evidence="3" id="KW-1185">Reference proteome</keyword>
<feature type="domain" description="Core" evidence="1">
    <location>
        <begin position="1"/>
        <end position="101"/>
    </location>
</feature>
<dbReference type="Proteomes" id="UP000186666">
    <property type="component" value="Unassembled WGS sequence"/>
</dbReference>
<dbReference type="InterPro" id="IPR000361">
    <property type="entry name" value="ATAP_core_dom"/>
</dbReference>